<evidence type="ECO:0000256" key="2">
    <source>
        <dbReference type="ARBA" id="ARBA00006730"/>
    </source>
</evidence>
<dbReference type="SUPFAM" id="SSF54373">
    <property type="entry name" value="FAD-linked reductases, C-terminal domain"/>
    <property type="match status" value="1"/>
</dbReference>
<keyword evidence="5" id="KW-0560">Oxidoreductase</keyword>
<dbReference type="PROSITE" id="PS00677">
    <property type="entry name" value="DAO"/>
    <property type="match status" value="1"/>
</dbReference>
<comment type="similarity">
    <text evidence="2">Belongs to the DAMOX/DASOX family.</text>
</comment>
<evidence type="ECO:0000256" key="1">
    <source>
        <dbReference type="ARBA" id="ARBA00001974"/>
    </source>
</evidence>
<evidence type="ECO:0000259" key="6">
    <source>
        <dbReference type="Pfam" id="PF01266"/>
    </source>
</evidence>
<protein>
    <submittedName>
        <fullName evidence="7">D-amino acid oxidase</fullName>
    </submittedName>
</protein>
<keyword evidence="8" id="KW-1185">Reference proteome</keyword>
<dbReference type="Proteomes" id="UP001408356">
    <property type="component" value="Unassembled WGS sequence"/>
</dbReference>
<proteinExistence type="inferred from homology"/>
<evidence type="ECO:0000313" key="8">
    <source>
        <dbReference type="Proteomes" id="UP001408356"/>
    </source>
</evidence>
<dbReference type="Gene3D" id="3.30.9.10">
    <property type="entry name" value="D-Amino Acid Oxidase, subunit A, domain 2"/>
    <property type="match status" value="1"/>
</dbReference>
<dbReference type="InterPro" id="IPR023209">
    <property type="entry name" value="DAO"/>
</dbReference>
<feature type="domain" description="FAD dependent oxidoreductase" evidence="6">
    <location>
        <begin position="8"/>
        <end position="332"/>
    </location>
</feature>
<keyword evidence="3" id="KW-0285">Flavoprotein</keyword>
<evidence type="ECO:0000256" key="4">
    <source>
        <dbReference type="ARBA" id="ARBA00022827"/>
    </source>
</evidence>
<evidence type="ECO:0000256" key="3">
    <source>
        <dbReference type="ARBA" id="ARBA00022630"/>
    </source>
</evidence>
<dbReference type="PANTHER" id="PTHR11530:SF11">
    <property type="entry name" value="D-ASPARTATE OXIDASE"/>
    <property type="match status" value="1"/>
</dbReference>
<dbReference type="SUPFAM" id="SSF51971">
    <property type="entry name" value="Nucleotide-binding domain"/>
    <property type="match status" value="1"/>
</dbReference>
<sequence length="355" mass="38542">MSDNRDLIVIVGAGIIGLNVASVLAERGLGTCITVVAEHLPGDGSINYTSPWAGANFSAISGSDLNALRWDRAGYQHLMNMAKRVGKECFIQPAPSTEYWDEEISHEKIQSLSEYLEDFRAIPAGDLPDGVSSGVSYTTVTINTPRHLEWFYHHLKDMHDIHFTRRKIASINDAYLSTRTRVVFNCTGNGAKSLKGVEDAKCYPTRGQIVLAKAPEVHLNMVRHGRDHVTYIIPRPFSGGNVILGGYMQKGVSTGDTFAHETDSILERTRALSSEVEKANPEILAVLAGLRPSRDGGARVEATTTLIGKEERLLIHNYGAGGTGFQAGRGMALDAVASAESIFQSISEMATQAKL</sequence>
<gene>
    <name evidence="7" type="ORF">SUNI508_00260</name>
</gene>
<evidence type="ECO:0000313" key="7">
    <source>
        <dbReference type="EMBL" id="KAK9426733.1"/>
    </source>
</evidence>
<name>A0ABR2VJC9_9PEZI</name>
<dbReference type="PANTHER" id="PTHR11530">
    <property type="entry name" value="D-AMINO ACID OXIDASE"/>
    <property type="match status" value="1"/>
</dbReference>
<organism evidence="7 8">
    <name type="scientific">Seiridium unicorne</name>
    <dbReference type="NCBI Taxonomy" id="138068"/>
    <lineage>
        <taxon>Eukaryota</taxon>
        <taxon>Fungi</taxon>
        <taxon>Dikarya</taxon>
        <taxon>Ascomycota</taxon>
        <taxon>Pezizomycotina</taxon>
        <taxon>Sordariomycetes</taxon>
        <taxon>Xylariomycetidae</taxon>
        <taxon>Amphisphaeriales</taxon>
        <taxon>Sporocadaceae</taxon>
        <taxon>Seiridium</taxon>
    </lineage>
</organism>
<accession>A0ABR2VJC9</accession>
<dbReference type="Pfam" id="PF01266">
    <property type="entry name" value="DAO"/>
    <property type="match status" value="1"/>
</dbReference>
<evidence type="ECO:0000256" key="5">
    <source>
        <dbReference type="ARBA" id="ARBA00023002"/>
    </source>
</evidence>
<comment type="caution">
    <text evidence="7">The sequence shown here is derived from an EMBL/GenBank/DDBJ whole genome shotgun (WGS) entry which is preliminary data.</text>
</comment>
<dbReference type="InterPro" id="IPR006076">
    <property type="entry name" value="FAD-dep_OxRdtase"/>
</dbReference>
<dbReference type="PIRSF" id="PIRSF000189">
    <property type="entry name" value="D-aa_oxidase"/>
    <property type="match status" value="1"/>
</dbReference>
<reference evidence="7 8" key="1">
    <citation type="journal article" date="2024" name="J. Plant Pathol.">
        <title>Sequence and assembly of the genome of Seiridium unicorne, isolate CBS 538.82, causal agent of cypress canker disease.</title>
        <authorList>
            <person name="Scali E."/>
            <person name="Rocca G.D."/>
            <person name="Danti R."/>
            <person name="Garbelotto M."/>
            <person name="Barberini S."/>
            <person name="Baroncelli R."/>
            <person name="Emiliani G."/>
        </authorList>
    </citation>
    <scope>NUCLEOTIDE SEQUENCE [LARGE SCALE GENOMIC DNA]</scope>
    <source>
        <strain evidence="7 8">BM-138-508</strain>
    </source>
</reference>
<comment type="cofactor">
    <cofactor evidence="1">
        <name>FAD</name>
        <dbReference type="ChEBI" id="CHEBI:57692"/>
    </cofactor>
</comment>
<keyword evidence="4" id="KW-0274">FAD</keyword>
<dbReference type="Gene3D" id="3.40.50.720">
    <property type="entry name" value="NAD(P)-binding Rossmann-like Domain"/>
    <property type="match status" value="1"/>
</dbReference>
<dbReference type="EMBL" id="JARVKF010000001">
    <property type="protein sequence ID" value="KAK9426733.1"/>
    <property type="molecule type" value="Genomic_DNA"/>
</dbReference>
<dbReference type="InterPro" id="IPR006181">
    <property type="entry name" value="D-amino_acid_oxidase_CS"/>
</dbReference>